<comment type="caution">
    <text evidence="2">The sequence shown here is derived from an EMBL/GenBank/DDBJ whole genome shotgun (WGS) entry which is preliminary data.</text>
</comment>
<dbReference type="InterPro" id="IPR006315">
    <property type="entry name" value="OM_autotransptr_brl_dom"/>
</dbReference>
<dbReference type="NCBIfam" id="TIGR01414">
    <property type="entry name" value="autotrans_barl"/>
    <property type="match status" value="1"/>
</dbReference>
<dbReference type="InterPro" id="IPR043990">
    <property type="entry name" value="AC_1"/>
</dbReference>
<dbReference type="InterPro" id="IPR050909">
    <property type="entry name" value="Bact_Autotransporter_VF"/>
</dbReference>
<dbReference type="Pfam" id="PF03797">
    <property type="entry name" value="Autotransporter"/>
    <property type="match status" value="1"/>
</dbReference>
<dbReference type="InterPro" id="IPR012332">
    <property type="entry name" value="Autotransporter_pectin_lyase_C"/>
</dbReference>
<dbReference type="InterPro" id="IPR011050">
    <property type="entry name" value="Pectin_lyase_fold/virulence"/>
</dbReference>
<dbReference type="Proteomes" id="UP000268051">
    <property type="component" value="Unassembled WGS sequence"/>
</dbReference>
<dbReference type="AlphaFoldDB" id="A0A3N2S6F4"/>
<accession>A0A3N2S6F4</accession>
<dbReference type="SMART" id="SM00869">
    <property type="entry name" value="Autotransporter"/>
    <property type="match status" value="1"/>
</dbReference>
<name>A0A3N2S6F4_9ENTR</name>
<dbReference type="OrthoDB" id="6053567at2"/>
<organism evidence="2 3">
    <name type="scientific">Kluyvera ascorbata</name>
    <dbReference type="NCBI Taxonomy" id="51288"/>
    <lineage>
        <taxon>Bacteria</taxon>
        <taxon>Pseudomonadati</taxon>
        <taxon>Pseudomonadota</taxon>
        <taxon>Gammaproteobacteria</taxon>
        <taxon>Enterobacterales</taxon>
        <taxon>Enterobacteriaceae</taxon>
        <taxon>Kluyvera</taxon>
    </lineage>
</organism>
<dbReference type="PANTHER" id="PTHR12338:SF5">
    <property type="entry name" value="ANTIGEN 43-RELATED"/>
    <property type="match status" value="1"/>
</dbReference>
<protein>
    <submittedName>
        <fullName evidence="2">Autotransporter outer membrane beta-barrel domain-containing protein</fullName>
    </submittedName>
</protein>
<evidence type="ECO:0000313" key="3">
    <source>
        <dbReference type="Proteomes" id="UP000268051"/>
    </source>
</evidence>
<dbReference type="CDD" id="cd01344">
    <property type="entry name" value="PL2_Passenger_AT"/>
    <property type="match status" value="1"/>
</dbReference>
<sequence length="937" mass="99820">MAYLCCCNWMRISGMSLIKSKKIKDKKEYKTYYKLISIIFLFNQTAFAAHTDASGNEVASNAIQSIDETGSGYSGTFDSNNISSTDSPYQLQQNSGSGNANAYSVVNPLTGGKLYSSEATYYLKNSISGDYSDEFSAENSDGVIHYYEGNSTTTSGKFSASGTGATLILYKNYTVNAEIDANNDSMVFVSSNHASGATISLDASTAYFDKNIATSSNFTIKNGSSVTMYGNDAGEVSVLNNASTVVLDSNYAAESTLINENGGVLTATNNNAPGTTIITNNANTILKNNVSTKNIMEVSNGGVLSGEGNDSSNSKITANNSTLNFKSNTVNDATITLSNKSQLTSNNDSVISTEINIDKTSSAYINEGIATKSTINNDGHLDLSNSSTSSAIIKNSGELSFSGNSGDSVNIVNEDAGKMYLKEGNTFTHSTLNNTGELFANGQQDVDGSTLNNTGIAYLTDTLLTGDSILNNSGYIYLLSSSVISSLTNSGNVILNSCSSCAGYTLTVDGNYVGNQGTLSIGTVLGGDDSLTDKLSISGSATGKTYVTVANEGGTGAKTLEGIEVISTGSSTSDAFTQKGRIVAGSYEYHLQQGTASGANMNNWYLTSNEVYRPERGSYASNLQAAATMFNMRLEDRKGNGAYINPVTGARQESSLWVRSVGAHSEGRMSDGQSKYSANRMVFQIGNDILNGSLGIDDAWNLGIMGGYGKQYSSTLNNLSGYKSKGSVWGYSTGIYGTWYQNAKDKTGLYADSWLAWNWFNNSVKGDELSYEKYKSKGLTASLETGYTFHTGSYMTSGGMVNNVYVTPQAQVLWSGVKADDHTEANGTKVEGRGSDNIQTRLGVRLSMTGQSRLNKGTVRQFEPFVEANWVYTAKDYGVKMGDERSDIQGQRNVAELKTGVEGRVSENLSVWGSVAQQIGANSYQDTQGMLGVKYAF</sequence>
<feature type="domain" description="Autotransporter" evidence="1">
    <location>
        <begin position="649"/>
        <end position="937"/>
    </location>
</feature>
<dbReference type="PROSITE" id="PS51208">
    <property type="entry name" value="AUTOTRANSPORTER"/>
    <property type="match status" value="1"/>
</dbReference>
<dbReference type="Pfam" id="PF18883">
    <property type="entry name" value="AC_1"/>
    <property type="match status" value="1"/>
</dbReference>
<dbReference type="InterPro" id="IPR005546">
    <property type="entry name" value="Autotransporte_beta"/>
</dbReference>
<evidence type="ECO:0000259" key="1">
    <source>
        <dbReference type="PROSITE" id="PS51208"/>
    </source>
</evidence>
<dbReference type="SUPFAM" id="SSF103515">
    <property type="entry name" value="Autotransporter"/>
    <property type="match status" value="1"/>
</dbReference>
<dbReference type="PANTHER" id="PTHR12338">
    <property type="entry name" value="AUTOTRANSPORTER"/>
    <property type="match status" value="1"/>
</dbReference>
<dbReference type="Gene3D" id="2.160.20.20">
    <property type="match status" value="1"/>
</dbReference>
<dbReference type="InterPro" id="IPR036709">
    <property type="entry name" value="Autotransporte_beta_dom_sf"/>
</dbReference>
<dbReference type="Gene3D" id="2.40.128.130">
    <property type="entry name" value="Autotransporter beta-domain"/>
    <property type="match status" value="1"/>
</dbReference>
<proteinExistence type="predicted"/>
<dbReference type="SUPFAM" id="SSF51126">
    <property type="entry name" value="Pectin lyase-like"/>
    <property type="match status" value="1"/>
</dbReference>
<reference evidence="2 3" key="1">
    <citation type="submission" date="2018-10" db="EMBL/GenBank/DDBJ databases">
        <title>Horizontal transference of carbapenem resistance between Klebsiella pneumoniae and Kluyvera ascorbata during abdominal infection: a case report.</title>
        <authorList>
            <person name="Raro O.H.F."/>
            <person name="Lima-Morales D."/>
            <person name="Barth A.L."/>
            <person name="Paim T.G.S."/>
            <person name="Mott M.P."/>
            <person name="Riche C.V.W."/>
            <person name="Teixeira U.F."/>
            <person name="Waechter F."/>
            <person name="Dias C.A.G."/>
        </authorList>
    </citation>
    <scope>NUCLEOTIDE SEQUENCE [LARGE SCALE GENOMIC DNA]</scope>
    <source>
        <strain evidence="2 3">OT2</strain>
    </source>
</reference>
<gene>
    <name evidence="2" type="ORF">EB837_09190</name>
</gene>
<dbReference type="GO" id="GO:0019867">
    <property type="term" value="C:outer membrane"/>
    <property type="evidence" value="ECO:0007669"/>
    <property type="project" value="InterPro"/>
</dbReference>
<dbReference type="EMBL" id="RHFN01000007">
    <property type="protein sequence ID" value="ROU15290.1"/>
    <property type="molecule type" value="Genomic_DNA"/>
</dbReference>
<evidence type="ECO:0000313" key="2">
    <source>
        <dbReference type="EMBL" id="ROU15290.1"/>
    </source>
</evidence>